<dbReference type="AlphaFoldDB" id="A0A2S9WQZ3"/>
<evidence type="ECO:0000313" key="2">
    <source>
        <dbReference type="Proteomes" id="UP000239532"/>
    </source>
</evidence>
<comment type="caution">
    <text evidence="1">The sequence shown here is derived from an EMBL/GenBank/DDBJ whole genome shotgun (WGS) entry which is preliminary data.</text>
</comment>
<organism evidence="1 2">
    <name type="scientific">Nonlabens agnitus</name>
    <dbReference type="NCBI Taxonomy" id="870484"/>
    <lineage>
        <taxon>Bacteria</taxon>
        <taxon>Pseudomonadati</taxon>
        <taxon>Bacteroidota</taxon>
        <taxon>Flavobacteriia</taxon>
        <taxon>Flavobacteriales</taxon>
        <taxon>Flavobacteriaceae</taxon>
        <taxon>Nonlabens</taxon>
    </lineage>
</organism>
<dbReference type="EMBL" id="MQUC01000003">
    <property type="protein sequence ID" value="PRP65905.1"/>
    <property type="molecule type" value="Genomic_DNA"/>
</dbReference>
<sequence>MTFRFPIECNICEFKSLVKVQAGYLEKVQVRIGCPNCGSLFKGELLQIPPGVSLNFDKAKPTDGENLPDDIPVIPISTELPIPQQSTEIIPGSFGFTLNPYMALTQSISYDTIAVFRDKYLAFAKYRDKNIDALENIIFLFQGKNYQLVIAEAKKHFSDELPDLKNTFEESQENCYYIISEIFKFFILNTIPKNYENSYTIRLLFKGTINKVQKDKASLIHLKTELNKYCDIEREFINSSKILVDFIKNSPSYVPVIALSYIGFEEVFEKEYGITTFSFDELKENYKDSFELLARTSIFYIGFTNFGQNKSEDDFSGIRNCNSLYQYYSLNNGLKKQVIENYSHLKNTIGFY</sequence>
<keyword evidence="2" id="KW-1185">Reference proteome</keyword>
<dbReference type="Proteomes" id="UP000239532">
    <property type="component" value="Unassembled WGS sequence"/>
</dbReference>
<dbReference type="RefSeq" id="WP_105981770.1">
    <property type="nucleotide sequence ID" value="NZ_MQUC01000003.1"/>
</dbReference>
<gene>
    <name evidence="1" type="ORF">BST86_01780</name>
</gene>
<accession>A0A2S9WQZ3</accession>
<protein>
    <submittedName>
        <fullName evidence="1">Uncharacterized protein</fullName>
    </submittedName>
</protein>
<reference evidence="1 2" key="1">
    <citation type="submission" date="2016-11" db="EMBL/GenBank/DDBJ databases">
        <title>Trade-off between light-utilization and light-protection in marine flavobacteria.</title>
        <authorList>
            <person name="Kumagai Y."/>
        </authorList>
    </citation>
    <scope>NUCLEOTIDE SEQUENCE [LARGE SCALE GENOMIC DNA]</scope>
    <source>
        <strain evidence="1 2">JCM 17109</strain>
    </source>
</reference>
<name>A0A2S9WQZ3_9FLAO</name>
<evidence type="ECO:0000313" key="1">
    <source>
        <dbReference type="EMBL" id="PRP65905.1"/>
    </source>
</evidence>
<dbReference type="OrthoDB" id="9801392at2"/>
<proteinExistence type="predicted"/>